<reference evidence="2 3" key="1">
    <citation type="submission" date="2015-01" db="EMBL/GenBank/DDBJ databases">
        <title>Genome of allotetraploid Gossypium barbadense reveals genomic plasticity and fiber elongation in cotton evolution.</title>
        <authorList>
            <person name="Chen X."/>
            <person name="Liu X."/>
            <person name="Zhao B."/>
            <person name="Zheng H."/>
            <person name="Hu Y."/>
            <person name="Lu G."/>
            <person name="Yang C."/>
            <person name="Chen J."/>
            <person name="Shan C."/>
            <person name="Zhang L."/>
            <person name="Zhou Y."/>
            <person name="Wang L."/>
            <person name="Guo W."/>
            <person name="Bai Y."/>
            <person name="Ruan J."/>
            <person name="Shangguan X."/>
            <person name="Mao Y."/>
            <person name="Jiang J."/>
            <person name="Zhu Y."/>
            <person name="Lei J."/>
            <person name="Kang H."/>
            <person name="Chen S."/>
            <person name="He X."/>
            <person name="Wang R."/>
            <person name="Wang Y."/>
            <person name="Chen J."/>
            <person name="Wang L."/>
            <person name="Yu S."/>
            <person name="Wang B."/>
            <person name="Wei J."/>
            <person name="Song S."/>
            <person name="Lu X."/>
            <person name="Gao Z."/>
            <person name="Gu W."/>
            <person name="Deng X."/>
            <person name="Ma D."/>
            <person name="Wang S."/>
            <person name="Liang W."/>
            <person name="Fang L."/>
            <person name="Cai C."/>
            <person name="Zhu X."/>
            <person name="Zhou B."/>
            <person name="Zhang Y."/>
            <person name="Chen Z."/>
            <person name="Xu S."/>
            <person name="Zhu R."/>
            <person name="Wang S."/>
            <person name="Zhang T."/>
            <person name="Zhao G."/>
        </authorList>
    </citation>
    <scope>NUCLEOTIDE SEQUENCE [LARGE SCALE GENOMIC DNA]</scope>
    <source>
        <strain evidence="3">cv. Xinhai21</strain>
        <tissue evidence="2">Leaf</tissue>
    </source>
</reference>
<protein>
    <submittedName>
        <fullName evidence="2">Uncharacterized protein</fullName>
    </submittedName>
</protein>
<gene>
    <name evidence="2" type="ORF">GOBAR_AA12396</name>
</gene>
<evidence type="ECO:0000256" key="1">
    <source>
        <dbReference type="SAM" id="MobiDB-lite"/>
    </source>
</evidence>
<evidence type="ECO:0000313" key="3">
    <source>
        <dbReference type="Proteomes" id="UP000239757"/>
    </source>
</evidence>
<proteinExistence type="predicted"/>
<feature type="region of interest" description="Disordered" evidence="1">
    <location>
        <begin position="102"/>
        <end position="128"/>
    </location>
</feature>
<sequence length="128" mass="13535">MACIRMVRGNAVGAGVQRRENEKGEGRKRANEGKGGRGYMVRWMHGERKGRKKREGRVKGARGAGGLGVVVCLDRGGEGGVGKVKGEGGRACGLGMVRKERGRGSLRSLRPMEEEGGGQNRVSRACGG</sequence>
<dbReference type="Proteomes" id="UP000239757">
    <property type="component" value="Unassembled WGS sequence"/>
</dbReference>
<evidence type="ECO:0000313" key="2">
    <source>
        <dbReference type="EMBL" id="PPS08246.1"/>
    </source>
</evidence>
<dbReference type="AlphaFoldDB" id="A0A2P5XY75"/>
<organism evidence="2 3">
    <name type="scientific">Gossypium barbadense</name>
    <name type="common">Sea Island cotton</name>
    <name type="synonym">Hibiscus barbadensis</name>
    <dbReference type="NCBI Taxonomy" id="3634"/>
    <lineage>
        <taxon>Eukaryota</taxon>
        <taxon>Viridiplantae</taxon>
        <taxon>Streptophyta</taxon>
        <taxon>Embryophyta</taxon>
        <taxon>Tracheophyta</taxon>
        <taxon>Spermatophyta</taxon>
        <taxon>Magnoliopsida</taxon>
        <taxon>eudicotyledons</taxon>
        <taxon>Gunneridae</taxon>
        <taxon>Pentapetalae</taxon>
        <taxon>rosids</taxon>
        <taxon>malvids</taxon>
        <taxon>Malvales</taxon>
        <taxon>Malvaceae</taxon>
        <taxon>Malvoideae</taxon>
        <taxon>Gossypium</taxon>
    </lineage>
</organism>
<dbReference type="EMBL" id="KZ664037">
    <property type="protein sequence ID" value="PPS08246.1"/>
    <property type="molecule type" value="Genomic_DNA"/>
</dbReference>
<name>A0A2P5XY75_GOSBA</name>
<feature type="compositionally biased region" description="Basic and acidic residues" evidence="1">
    <location>
        <begin position="17"/>
        <end position="35"/>
    </location>
</feature>
<accession>A0A2P5XY75</accession>
<feature type="region of interest" description="Disordered" evidence="1">
    <location>
        <begin position="15"/>
        <end position="37"/>
    </location>
</feature>